<reference evidence="1" key="2">
    <citation type="journal article" date="2015" name="Fish Shellfish Immunol.">
        <title>Early steps in the European eel (Anguilla anguilla)-Vibrio vulnificus interaction in the gills: Role of the RtxA13 toxin.</title>
        <authorList>
            <person name="Callol A."/>
            <person name="Pajuelo D."/>
            <person name="Ebbesson L."/>
            <person name="Teles M."/>
            <person name="MacKenzie S."/>
            <person name="Amaro C."/>
        </authorList>
    </citation>
    <scope>NUCLEOTIDE SEQUENCE</scope>
</reference>
<name>A0A0E9XJP1_ANGAN</name>
<sequence length="39" mass="4446">MNARSKCKTVSCNLRVLTSISGEPCKNFGPFFYTEYPQK</sequence>
<accession>A0A0E9XJP1</accession>
<dbReference type="AlphaFoldDB" id="A0A0E9XJP1"/>
<reference evidence="1" key="1">
    <citation type="submission" date="2014-11" db="EMBL/GenBank/DDBJ databases">
        <authorList>
            <person name="Amaro Gonzalez C."/>
        </authorList>
    </citation>
    <scope>NUCLEOTIDE SEQUENCE</scope>
</reference>
<dbReference type="EMBL" id="GBXM01005911">
    <property type="protein sequence ID" value="JAI02667.1"/>
    <property type="molecule type" value="Transcribed_RNA"/>
</dbReference>
<organism evidence="1">
    <name type="scientific">Anguilla anguilla</name>
    <name type="common">European freshwater eel</name>
    <name type="synonym">Muraena anguilla</name>
    <dbReference type="NCBI Taxonomy" id="7936"/>
    <lineage>
        <taxon>Eukaryota</taxon>
        <taxon>Metazoa</taxon>
        <taxon>Chordata</taxon>
        <taxon>Craniata</taxon>
        <taxon>Vertebrata</taxon>
        <taxon>Euteleostomi</taxon>
        <taxon>Actinopterygii</taxon>
        <taxon>Neopterygii</taxon>
        <taxon>Teleostei</taxon>
        <taxon>Anguilliformes</taxon>
        <taxon>Anguillidae</taxon>
        <taxon>Anguilla</taxon>
    </lineage>
</organism>
<protein>
    <submittedName>
        <fullName evidence="1">Uncharacterized protein</fullName>
    </submittedName>
</protein>
<evidence type="ECO:0000313" key="1">
    <source>
        <dbReference type="EMBL" id="JAI02667.1"/>
    </source>
</evidence>
<proteinExistence type="predicted"/>